<accession>A0A941EF82</accession>
<comment type="caution">
    <text evidence="2">The sequence shown here is derived from an EMBL/GenBank/DDBJ whole genome shotgun (WGS) entry which is preliminary data.</text>
</comment>
<dbReference type="PANTHER" id="PTHR10928">
    <property type="entry name" value="SUPPRESSOR OF FUSED"/>
    <property type="match status" value="1"/>
</dbReference>
<evidence type="ECO:0000313" key="2">
    <source>
        <dbReference type="EMBL" id="MBR7829323.1"/>
    </source>
</evidence>
<dbReference type="Pfam" id="PF05076">
    <property type="entry name" value="SUFU"/>
    <property type="match status" value="1"/>
</dbReference>
<dbReference type="AlphaFoldDB" id="A0A941EF82"/>
<organism evidence="2 3">
    <name type="scientific">Actinospica acidithermotolerans</name>
    <dbReference type="NCBI Taxonomy" id="2828514"/>
    <lineage>
        <taxon>Bacteria</taxon>
        <taxon>Bacillati</taxon>
        <taxon>Actinomycetota</taxon>
        <taxon>Actinomycetes</taxon>
        <taxon>Catenulisporales</taxon>
        <taxon>Actinospicaceae</taxon>
        <taxon>Actinospica</taxon>
    </lineage>
</organism>
<sequence>MSNDLEPEASGWDAIDAVFDELYGGIEPVHVGYIPGLAAGSGLQGCSAYRAADHWHYVTYGLTELWDKSEEADPEISGWGYEFTLRAPAEAGEDKPPQWPFNLLEQLAKTTNQGGSVYEVGHRIDVRRPITGEDGTALTALAITRDTELPELIDSPNGAFALLQVVGITADELARMKDTSTAAVLEDLAEGNPLLITDPARAK</sequence>
<dbReference type="InterPro" id="IPR007768">
    <property type="entry name" value="Suppressor_of_fused"/>
</dbReference>
<proteinExistence type="predicted"/>
<dbReference type="InterPro" id="IPR020941">
    <property type="entry name" value="SUFU-like_domain"/>
</dbReference>
<protein>
    <submittedName>
        <fullName evidence="2">Suppressor of fused domain protein</fullName>
    </submittedName>
</protein>
<evidence type="ECO:0000259" key="1">
    <source>
        <dbReference type="Pfam" id="PF05076"/>
    </source>
</evidence>
<keyword evidence="3" id="KW-1185">Reference proteome</keyword>
<feature type="domain" description="Suppressor of fused-like" evidence="1">
    <location>
        <begin position="50"/>
        <end position="201"/>
    </location>
</feature>
<dbReference type="EMBL" id="JAGSOH010000082">
    <property type="protein sequence ID" value="MBR7829323.1"/>
    <property type="molecule type" value="Genomic_DNA"/>
</dbReference>
<dbReference type="Proteomes" id="UP000676325">
    <property type="component" value="Unassembled WGS sequence"/>
</dbReference>
<dbReference type="RefSeq" id="WP_212520458.1">
    <property type="nucleotide sequence ID" value="NZ_JAGSOH010000082.1"/>
</dbReference>
<gene>
    <name evidence="2" type="ORF">KDK95_23650</name>
</gene>
<dbReference type="PANTHER" id="PTHR10928:SF2">
    <property type="entry name" value="SUPPRESSOR OF FUSED HOMOLOG"/>
    <property type="match status" value="1"/>
</dbReference>
<reference evidence="2" key="1">
    <citation type="submission" date="2021-04" db="EMBL/GenBank/DDBJ databases">
        <title>Genome based classification of Actinospica acidithermotolerans sp. nov., an actinobacterium isolated from an Indonesian hot spring.</title>
        <authorList>
            <person name="Kusuma A.B."/>
            <person name="Putra K.E."/>
            <person name="Nafisah S."/>
            <person name="Loh J."/>
            <person name="Nouioui I."/>
            <person name="Goodfellow M."/>
        </authorList>
    </citation>
    <scope>NUCLEOTIDE SEQUENCE</scope>
    <source>
        <strain evidence="2">MGRD01-02</strain>
    </source>
</reference>
<evidence type="ECO:0000313" key="3">
    <source>
        <dbReference type="Proteomes" id="UP000676325"/>
    </source>
</evidence>
<name>A0A941EF82_9ACTN</name>
<dbReference type="SUPFAM" id="SSF103359">
    <property type="entry name" value="Suppressor of Fused, N-terminal domain"/>
    <property type="match status" value="1"/>
</dbReference>
<dbReference type="InterPro" id="IPR037181">
    <property type="entry name" value="SUFU_N"/>
</dbReference>
<dbReference type="GO" id="GO:0005737">
    <property type="term" value="C:cytoplasm"/>
    <property type="evidence" value="ECO:0007669"/>
    <property type="project" value="TreeGrafter"/>
</dbReference>